<evidence type="ECO:0000313" key="1">
    <source>
        <dbReference type="EMBL" id="AKL93824.1"/>
    </source>
</evidence>
<name>A0A0D8I9G1_9CLOT</name>
<protein>
    <submittedName>
        <fullName evidence="1">Uncharacterized protein</fullName>
    </submittedName>
</protein>
<accession>A0A0D8I9G1</accession>
<dbReference type="EMBL" id="CP009687">
    <property type="protein sequence ID" value="AKL93824.1"/>
    <property type="molecule type" value="Genomic_DNA"/>
</dbReference>
<dbReference type="Proteomes" id="UP000035704">
    <property type="component" value="Chromosome"/>
</dbReference>
<reference evidence="1 2" key="1">
    <citation type="submission" date="2014-10" db="EMBL/GenBank/DDBJ databases">
        <title>Genome sequence of Clostridium aceticum DSM 1496.</title>
        <authorList>
            <person name="Poehlein A."/>
            <person name="Schiel-Bengelsdorf B."/>
            <person name="Gottschalk G."/>
            <person name="Duerre P."/>
            <person name="Daniel R."/>
        </authorList>
    </citation>
    <scope>NUCLEOTIDE SEQUENCE [LARGE SCALE GENOMIC DNA]</scope>
    <source>
        <strain evidence="1 2">DSM 1496</strain>
    </source>
</reference>
<proteinExistence type="predicted"/>
<keyword evidence="2" id="KW-1185">Reference proteome</keyword>
<evidence type="ECO:0000313" key="2">
    <source>
        <dbReference type="Proteomes" id="UP000035704"/>
    </source>
</evidence>
<organism evidence="1 2">
    <name type="scientific">Clostridium aceticum</name>
    <dbReference type="NCBI Taxonomy" id="84022"/>
    <lineage>
        <taxon>Bacteria</taxon>
        <taxon>Bacillati</taxon>
        <taxon>Bacillota</taxon>
        <taxon>Clostridia</taxon>
        <taxon>Eubacteriales</taxon>
        <taxon>Clostridiaceae</taxon>
        <taxon>Clostridium</taxon>
    </lineage>
</organism>
<dbReference type="KEGG" id="cace:CACET_c03080"/>
<dbReference type="Pfam" id="PF17248">
    <property type="entry name" value="DUF5317"/>
    <property type="match status" value="1"/>
</dbReference>
<dbReference type="InterPro" id="IPR035168">
    <property type="entry name" value="DUF5317"/>
</dbReference>
<dbReference type="PATRIC" id="fig|84022.5.peg.2057"/>
<dbReference type="AlphaFoldDB" id="A0A0D8I9G1"/>
<sequence>MVLEAIVLGLIIGKIRGGQFKRLGTTTLRFSWIILLAFSLRLAVSVMISLGQPLVIQYRMIFYLLSYSILFIALFFNMHFKCMWLIAIGSITNFLAILLNKGSMPINMTTLENFGFSNMMTSIELGALPQYIPMEEAALYSIYLGKGLSMPSIYPLKQIFSIGDLLMAVGIFFLVQHMMSSSLYHKTSKILHFDHKSKLPL</sequence>
<dbReference type="STRING" id="84022.CACET_c03080"/>
<gene>
    <name evidence="1" type="ORF">CACET_c03080</name>
</gene>